<organism evidence="3 4">
    <name type="scientific">Cohnella yongneupensis</name>
    <dbReference type="NCBI Taxonomy" id="425006"/>
    <lineage>
        <taxon>Bacteria</taxon>
        <taxon>Bacillati</taxon>
        <taxon>Bacillota</taxon>
        <taxon>Bacilli</taxon>
        <taxon>Bacillales</taxon>
        <taxon>Paenibacillaceae</taxon>
        <taxon>Cohnella</taxon>
    </lineage>
</organism>
<dbReference type="CDD" id="cd00165">
    <property type="entry name" value="S4"/>
    <property type="match status" value="1"/>
</dbReference>
<dbReference type="InterPro" id="IPR036986">
    <property type="entry name" value="S4_RNA-bd_sf"/>
</dbReference>
<reference evidence="4" key="1">
    <citation type="journal article" date="2019" name="Int. J. Syst. Evol. Microbiol.">
        <title>The Global Catalogue of Microorganisms (GCM) 10K type strain sequencing project: providing services to taxonomists for standard genome sequencing and annotation.</title>
        <authorList>
            <consortium name="The Broad Institute Genomics Platform"/>
            <consortium name="The Broad Institute Genome Sequencing Center for Infectious Disease"/>
            <person name="Wu L."/>
            <person name="Ma J."/>
        </authorList>
    </citation>
    <scope>NUCLEOTIDE SEQUENCE [LARGE SCALE GENOMIC DNA]</scope>
    <source>
        <strain evidence="4">CGMCC 1.18578</strain>
    </source>
</reference>
<dbReference type="InterPro" id="IPR002942">
    <property type="entry name" value="S4_RNA-bd"/>
</dbReference>
<proteinExistence type="predicted"/>
<dbReference type="EMBL" id="JBHSNC010000010">
    <property type="protein sequence ID" value="MFC5528376.1"/>
    <property type="molecule type" value="Genomic_DNA"/>
</dbReference>
<evidence type="ECO:0000313" key="3">
    <source>
        <dbReference type="EMBL" id="MFC5528376.1"/>
    </source>
</evidence>
<keyword evidence="1" id="KW-0694">RNA-binding</keyword>
<evidence type="ECO:0000259" key="2">
    <source>
        <dbReference type="SMART" id="SM00363"/>
    </source>
</evidence>
<feature type="domain" description="RNA-binding S4" evidence="2">
    <location>
        <begin position="1"/>
        <end position="59"/>
    </location>
</feature>
<dbReference type="Pfam" id="PF01479">
    <property type="entry name" value="S4"/>
    <property type="match status" value="1"/>
</dbReference>
<name>A0ABW0QTS9_9BACL</name>
<dbReference type="SMART" id="SM00363">
    <property type="entry name" value="S4"/>
    <property type="match status" value="1"/>
</dbReference>
<dbReference type="RefSeq" id="WP_378110528.1">
    <property type="nucleotide sequence ID" value="NZ_JBHSNC010000010.1"/>
</dbReference>
<gene>
    <name evidence="3" type="ORF">ACFPQ4_02785</name>
</gene>
<protein>
    <submittedName>
        <fullName evidence="3">S4 domain-containing protein</fullName>
    </submittedName>
</protein>
<accession>A0ABW0QTS9</accession>
<dbReference type="PROSITE" id="PS50889">
    <property type="entry name" value="S4"/>
    <property type="match status" value="1"/>
</dbReference>
<dbReference type="Proteomes" id="UP001596108">
    <property type="component" value="Unassembled WGS sequence"/>
</dbReference>
<keyword evidence="4" id="KW-1185">Reference proteome</keyword>
<evidence type="ECO:0000256" key="1">
    <source>
        <dbReference type="PROSITE-ProRule" id="PRU00182"/>
    </source>
</evidence>
<sequence length="61" mass="6572">MSKLLVTLGFASSNSEARRSVTQGAVKINETKLLDPNDRVQIQSGDIVQAGKRKFAKIVVG</sequence>
<dbReference type="SUPFAM" id="SSF55174">
    <property type="entry name" value="Alpha-L RNA-binding motif"/>
    <property type="match status" value="1"/>
</dbReference>
<comment type="caution">
    <text evidence="3">The sequence shown here is derived from an EMBL/GenBank/DDBJ whole genome shotgun (WGS) entry which is preliminary data.</text>
</comment>
<dbReference type="Gene3D" id="3.10.290.10">
    <property type="entry name" value="RNA-binding S4 domain"/>
    <property type="match status" value="1"/>
</dbReference>
<evidence type="ECO:0000313" key="4">
    <source>
        <dbReference type="Proteomes" id="UP001596108"/>
    </source>
</evidence>